<dbReference type="SUPFAM" id="SSF81343">
    <property type="entry name" value="Fumarate reductase respiratory complex transmembrane subunits"/>
    <property type="match status" value="1"/>
</dbReference>
<evidence type="ECO:0000256" key="4">
    <source>
        <dbReference type="ARBA" id="ARBA00022691"/>
    </source>
</evidence>
<dbReference type="InterPro" id="IPR029063">
    <property type="entry name" value="SAM-dependent_MTases_sf"/>
</dbReference>
<evidence type="ECO:0000256" key="11">
    <source>
        <dbReference type="ARBA" id="ARBA00083299"/>
    </source>
</evidence>
<dbReference type="InterPro" id="IPR034804">
    <property type="entry name" value="SQR/QFR_C/D"/>
</dbReference>
<evidence type="ECO:0000256" key="5">
    <source>
        <dbReference type="ARBA" id="ARBA00022694"/>
    </source>
</evidence>
<keyword evidence="6 12" id="KW-0694">RNA-binding</keyword>
<dbReference type="GO" id="GO:0002940">
    <property type="term" value="P:tRNA N2-guanine methylation"/>
    <property type="evidence" value="ECO:0007669"/>
    <property type="project" value="TreeGrafter"/>
</dbReference>
<reference evidence="16 17" key="1">
    <citation type="submission" date="2020-01" db="EMBL/GenBank/DDBJ databases">
        <title>Draft genome sequence of Aspergillus udagawae IFM 46972.</title>
        <authorList>
            <person name="Takahashi H."/>
            <person name="Yaguchi T."/>
        </authorList>
    </citation>
    <scope>NUCLEOTIDE SEQUENCE [LARGE SCALE GENOMIC DNA]</scope>
    <source>
        <strain evidence="16 17">IFM 46972</strain>
    </source>
</reference>
<evidence type="ECO:0000256" key="12">
    <source>
        <dbReference type="PROSITE-ProRule" id="PRU00958"/>
    </source>
</evidence>
<comment type="caution">
    <text evidence="16">The sequence shown here is derived from an EMBL/GenBank/DDBJ whole genome shotgun (WGS) entry which is preliminary data.</text>
</comment>
<dbReference type="GO" id="GO:0160104">
    <property type="term" value="F:tRNA (guanine(26)-N2)-dimethyltransferase activity"/>
    <property type="evidence" value="ECO:0007669"/>
    <property type="project" value="UniProtKB-EC"/>
</dbReference>
<keyword evidence="4 12" id="KW-0949">S-adenosyl-L-methionine</keyword>
<sequence length="1070" mass="117610">MPPRDLSLPKVDDVDTRSLISMQELDPSPVSEEFGDIENGGFFDKAQDTPAHGGLSLPKLGLRGHNWDSWLSAIQRYSTYPPTLFFTLHFANTSLIPLMTRSVPAAENYLLLTRPLYQSPSLEHAILTVPILAHVTSGIILRNIRSSRRARLYGAETRSQRYSLSFWPRMTLQARLGYMLVPLVGAHVLVNRVVPLMVDGGSSGVGLGYVAHGFVRSPVFWNVYYLIFVAVGVWHIVGGWANWMGWRVTTARKERIHKKGSLEGYLGHADSEQRMKKQRKIWWIVNGIAVIGTSVWLAGALGIIGLGGQGSGWEASSWDGIPKPMWLNSLKRFQSLTIFRSIVGNIRPEFLGFSHPLTVYAVTHSRSGIVPPRYYSVSSLMEDPTAADGASRLVQHDGQEYQAVKEGRAYILNPPTQAAASKGTKKDLKPEDQSQSVFYNPIQQFNRDLSVLAIKAYGEHVLALKKLKAERKRNGSGRGKKRKREDEEDKEQTHGDVEQPSAANGNLGSSVSTSDQQTPSFTILDALSATGLRALRYASEIPFTTCVVANDLSSSAIQRMKTNIEYNGLGKLIRPNLGDARAYMYSLLNQPSTQNSGIHAGKFDVIDLDPYGTAAPFMDAAVQGVKDGGLLCVTCTDAGVWASNGYPEKAYALYGGVTIKGSHSHEGGLRLILHGLATSAAKYGLAIEPLLSLSIDFYARVFVRIHRSPAEVKFASGNTMLVFNCDSGCGAWTTQPLTQTKQRLDKKGNPYYHYGFAQGPIAGTHCEHCGFKTHVGGPMWAGPLHNPHFIQKILDMLPDVDRDIYHTVERIEGMLTTALEEDLNLDTISSSAPTGTLAAVEELTEVSTSSEYSAIVPRSDPAIRDPFPFYFTLSSLAKVLHTSTISADAFRGALRSLGYRSTRSHAKPNTIRTDAPWDVIWEIMREWVRQKAPVKEGAIRPGTPGAAIMAKSRENSGKGKGEDSFERLRKELMSAAESGKDISDLVTKVEATIYRSGHRHPPGIQGAELRQQAEGPRPLQTAPAVKQDLSTLQVIFDEALGREASHSKKRLVRYQINPRANWGPLNRASG</sequence>
<dbReference type="AlphaFoldDB" id="A0A8H3S5W9"/>
<evidence type="ECO:0000259" key="15">
    <source>
        <dbReference type="Pfam" id="PF07950"/>
    </source>
</evidence>
<keyword evidence="5 12" id="KW-0819">tRNA processing</keyword>
<name>A0A8H3S5W9_9EURO</name>
<proteinExistence type="inferred from homology"/>
<evidence type="ECO:0000313" key="16">
    <source>
        <dbReference type="EMBL" id="GFF50068.1"/>
    </source>
</evidence>
<dbReference type="GO" id="GO:0016020">
    <property type="term" value="C:membrane"/>
    <property type="evidence" value="ECO:0007669"/>
    <property type="project" value="InterPro"/>
</dbReference>
<dbReference type="PANTHER" id="PTHR10631">
    <property type="entry name" value="N 2 ,N 2 -DIMETHYLGUANOSINE TRNA METHYLTRANSFERASE"/>
    <property type="match status" value="1"/>
</dbReference>
<dbReference type="EMBL" id="BLKC01000082">
    <property type="protein sequence ID" value="GFF50068.1"/>
    <property type="molecule type" value="Genomic_DNA"/>
</dbReference>
<protein>
    <recommendedName>
        <fullName evidence="7">tRNA (guanine(26)-N(2))-dimethyltransferase</fullName>
        <ecNumber evidence="7">2.1.1.216</ecNumber>
    </recommendedName>
    <alternativeName>
        <fullName evidence="10">tRNA 2,2-dimethylguanosine-26 methyltransferase</fullName>
    </alternativeName>
    <alternativeName>
        <fullName evidence="9">tRNA(guanine-26,N(2)-N(2)) methyltransferase</fullName>
    </alternativeName>
    <alternativeName>
        <fullName evidence="11">tRNA(m(2,2)G26)dimethyltransferase</fullName>
    </alternativeName>
</protein>
<feature type="domain" description="Mitochondrial adapter protein MCP1 transmembrane" evidence="15">
    <location>
        <begin position="182"/>
        <end position="308"/>
    </location>
</feature>
<keyword evidence="14" id="KW-0472">Membrane</keyword>
<dbReference type="Proteomes" id="UP000465221">
    <property type="component" value="Unassembled WGS sequence"/>
</dbReference>
<feature type="compositionally biased region" description="Basic residues" evidence="13">
    <location>
        <begin position="470"/>
        <end position="483"/>
    </location>
</feature>
<evidence type="ECO:0000256" key="1">
    <source>
        <dbReference type="ARBA" id="ARBA00022555"/>
    </source>
</evidence>
<evidence type="ECO:0000256" key="14">
    <source>
        <dbReference type="SAM" id="Phobius"/>
    </source>
</evidence>
<keyword evidence="1 12" id="KW-0820">tRNA-binding</keyword>
<gene>
    <name evidence="16" type="ORF">IFM46972_08954</name>
</gene>
<evidence type="ECO:0000256" key="9">
    <source>
        <dbReference type="ARBA" id="ARBA00077143"/>
    </source>
</evidence>
<dbReference type="FunFam" id="3.30.56.70:FF:000001">
    <property type="entry name" value="tRNA (guanine(26)-N(2))-dimethyltransferase"/>
    <property type="match status" value="1"/>
</dbReference>
<dbReference type="SUPFAM" id="SSF53335">
    <property type="entry name" value="S-adenosyl-L-methionine-dependent methyltransferases"/>
    <property type="match status" value="1"/>
</dbReference>
<feature type="region of interest" description="Disordered" evidence="13">
    <location>
        <begin position="470"/>
        <end position="516"/>
    </location>
</feature>
<comment type="catalytic activity">
    <reaction evidence="8">
        <text>guanosine(26) in tRNA + 2 S-adenosyl-L-methionine = N(2)-dimethylguanosine(26) in tRNA + 2 S-adenosyl-L-homocysteine + 2 H(+)</text>
        <dbReference type="Rhea" id="RHEA:43140"/>
        <dbReference type="Rhea" id="RHEA-COMP:10359"/>
        <dbReference type="Rhea" id="RHEA-COMP:10360"/>
        <dbReference type="ChEBI" id="CHEBI:15378"/>
        <dbReference type="ChEBI" id="CHEBI:57856"/>
        <dbReference type="ChEBI" id="CHEBI:59789"/>
        <dbReference type="ChEBI" id="CHEBI:74269"/>
        <dbReference type="ChEBI" id="CHEBI:74513"/>
        <dbReference type="EC" id="2.1.1.216"/>
    </reaction>
</comment>
<keyword evidence="2 12" id="KW-0489">Methyltransferase</keyword>
<dbReference type="Pfam" id="PF02005">
    <property type="entry name" value="TRM"/>
    <property type="match status" value="2"/>
</dbReference>
<keyword evidence="14" id="KW-0812">Transmembrane</keyword>
<evidence type="ECO:0000256" key="2">
    <source>
        <dbReference type="ARBA" id="ARBA00022603"/>
    </source>
</evidence>
<dbReference type="Pfam" id="PF07950">
    <property type="entry name" value="MCP1_TM"/>
    <property type="match status" value="1"/>
</dbReference>
<dbReference type="PROSITE" id="PS51626">
    <property type="entry name" value="SAM_MT_TRM1"/>
    <property type="match status" value="1"/>
</dbReference>
<evidence type="ECO:0000256" key="8">
    <source>
        <dbReference type="ARBA" id="ARBA00051897"/>
    </source>
</evidence>
<dbReference type="EC" id="2.1.1.216" evidence="7"/>
<evidence type="ECO:0000256" key="7">
    <source>
        <dbReference type="ARBA" id="ARBA00039099"/>
    </source>
</evidence>
<feature type="compositionally biased region" description="Polar residues" evidence="13">
    <location>
        <begin position="501"/>
        <end position="516"/>
    </location>
</feature>
<accession>A0A8H3S5W9</accession>
<feature type="transmembrane region" description="Helical" evidence="14">
    <location>
        <begin position="176"/>
        <end position="194"/>
    </location>
</feature>
<keyword evidence="14" id="KW-1133">Transmembrane helix</keyword>
<organism evidence="16 17">
    <name type="scientific">Aspergillus udagawae</name>
    <dbReference type="NCBI Taxonomy" id="91492"/>
    <lineage>
        <taxon>Eukaryota</taxon>
        <taxon>Fungi</taxon>
        <taxon>Dikarya</taxon>
        <taxon>Ascomycota</taxon>
        <taxon>Pezizomycotina</taxon>
        <taxon>Eurotiomycetes</taxon>
        <taxon>Eurotiomycetidae</taxon>
        <taxon>Eurotiales</taxon>
        <taxon>Aspergillaceae</taxon>
        <taxon>Aspergillus</taxon>
        <taxon>Aspergillus subgen. Fumigati</taxon>
    </lineage>
</organism>
<evidence type="ECO:0000256" key="13">
    <source>
        <dbReference type="SAM" id="MobiDB-lite"/>
    </source>
</evidence>
<dbReference type="GO" id="GO:0000049">
    <property type="term" value="F:tRNA binding"/>
    <property type="evidence" value="ECO:0007669"/>
    <property type="project" value="UniProtKB-UniRule"/>
</dbReference>
<evidence type="ECO:0000256" key="10">
    <source>
        <dbReference type="ARBA" id="ARBA00082896"/>
    </source>
</evidence>
<comment type="similarity">
    <text evidence="12">Belongs to the class I-like SAM-binding methyltransferase superfamily. Trm1 family.</text>
</comment>
<dbReference type="Gene3D" id="3.40.50.150">
    <property type="entry name" value="Vaccinia Virus protein VP39"/>
    <property type="match status" value="1"/>
</dbReference>
<evidence type="ECO:0000256" key="6">
    <source>
        <dbReference type="ARBA" id="ARBA00022884"/>
    </source>
</evidence>
<dbReference type="CDD" id="cd02440">
    <property type="entry name" value="AdoMet_MTases"/>
    <property type="match status" value="1"/>
</dbReference>
<evidence type="ECO:0000313" key="17">
    <source>
        <dbReference type="Proteomes" id="UP000465221"/>
    </source>
</evidence>
<dbReference type="InterPro" id="IPR002905">
    <property type="entry name" value="Trm1"/>
</dbReference>
<dbReference type="PANTHER" id="PTHR10631:SF3">
    <property type="entry name" value="TRNA (GUANINE(26)-N(2))-DIMETHYLTRANSFERASE"/>
    <property type="match status" value="1"/>
</dbReference>
<dbReference type="InterPro" id="IPR042296">
    <property type="entry name" value="tRNA_met_Trm1_C"/>
</dbReference>
<dbReference type="Gene3D" id="3.30.56.70">
    <property type="entry name" value="N2,N2-dimethylguanosine tRNA methyltransferase, C-terminal domain"/>
    <property type="match status" value="1"/>
</dbReference>
<keyword evidence="3 12" id="KW-0808">Transferase</keyword>
<dbReference type="InterPro" id="IPR012472">
    <property type="entry name" value="MCP1_TM"/>
</dbReference>
<dbReference type="GO" id="GO:0005634">
    <property type="term" value="C:nucleus"/>
    <property type="evidence" value="ECO:0007669"/>
    <property type="project" value="TreeGrafter"/>
</dbReference>
<evidence type="ECO:0000256" key="3">
    <source>
        <dbReference type="ARBA" id="ARBA00022679"/>
    </source>
</evidence>
<feature type="transmembrane region" description="Helical" evidence="14">
    <location>
        <begin position="223"/>
        <end position="243"/>
    </location>
</feature>
<feature type="transmembrane region" description="Helical" evidence="14">
    <location>
        <begin position="124"/>
        <end position="141"/>
    </location>
</feature>
<feature type="transmembrane region" description="Helical" evidence="14">
    <location>
        <begin position="281"/>
        <end position="306"/>
    </location>
</feature>